<comment type="caution">
    <text evidence="1">The sequence shown here is derived from an EMBL/GenBank/DDBJ whole genome shotgun (WGS) entry which is preliminary data.</text>
</comment>
<sequence length="84" mass="9520">MNDEVEVQPNGEHAEATLDVVPRILFDPDFAEEVRVHNGFPEGLDQKDVAILFLTGRFQWATTILTQRTETLARQLDGLERARA</sequence>
<accession>A0A0F9HX79</accession>
<name>A0A0F9HX79_9ZZZZ</name>
<dbReference type="EMBL" id="LAZR01021152">
    <property type="protein sequence ID" value="KKL86315.1"/>
    <property type="molecule type" value="Genomic_DNA"/>
</dbReference>
<protein>
    <submittedName>
        <fullName evidence="1">Uncharacterized protein</fullName>
    </submittedName>
</protein>
<organism evidence="1">
    <name type="scientific">marine sediment metagenome</name>
    <dbReference type="NCBI Taxonomy" id="412755"/>
    <lineage>
        <taxon>unclassified sequences</taxon>
        <taxon>metagenomes</taxon>
        <taxon>ecological metagenomes</taxon>
    </lineage>
</organism>
<gene>
    <name evidence="1" type="ORF">LCGC14_1945930</name>
</gene>
<dbReference type="AlphaFoldDB" id="A0A0F9HX79"/>
<reference evidence="1" key="1">
    <citation type="journal article" date="2015" name="Nature">
        <title>Complex archaea that bridge the gap between prokaryotes and eukaryotes.</title>
        <authorList>
            <person name="Spang A."/>
            <person name="Saw J.H."/>
            <person name="Jorgensen S.L."/>
            <person name="Zaremba-Niedzwiedzka K."/>
            <person name="Martijn J."/>
            <person name="Lind A.E."/>
            <person name="van Eijk R."/>
            <person name="Schleper C."/>
            <person name="Guy L."/>
            <person name="Ettema T.J."/>
        </authorList>
    </citation>
    <scope>NUCLEOTIDE SEQUENCE</scope>
</reference>
<proteinExistence type="predicted"/>
<evidence type="ECO:0000313" key="1">
    <source>
        <dbReference type="EMBL" id="KKL86315.1"/>
    </source>
</evidence>